<evidence type="ECO:0000256" key="1">
    <source>
        <dbReference type="ARBA" id="ARBA00022649"/>
    </source>
</evidence>
<organism evidence="2 3">
    <name type="scientific">Aequorivita xiaoshiensis</name>
    <dbReference type="NCBI Taxonomy" id="2874476"/>
    <lineage>
        <taxon>Bacteria</taxon>
        <taxon>Pseudomonadati</taxon>
        <taxon>Bacteroidota</taxon>
        <taxon>Flavobacteriia</taxon>
        <taxon>Flavobacteriales</taxon>
        <taxon>Flavobacteriaceae</taxon>
        <taxon>Aequorivita</taxon>
    </lineage>
</organism>
<keyword evidence="3" id="KW-1185">Reference proteome</keyword>
<dbReference type="Pfam" id="PF05016">
    <property type="entry name" value="ParE_toxin"/>
    <property type="match status" value="1"/>
</dbReference>
<dbReference type="Gene3D" id="3.30.2310.20">
    <property type="entry name" value="RelE-like"/>
    <property type="match status" value="1"/>
</dbReference>
<dbReference type="Proteomes" id="UP001139462">
    <property type="component" value="Unassembled WGS sequence"/>
</dbReference>
<keyword evidence="1" id="KW-1277">Toxin-antitoxin system</keyword>
<sequence length="102" mass="12355">MDYEIKLLPTVQNDLRKAKKWYSDKNKALGEEFKVAVNKEINYIGKYPEHYQRKYKELRQSLVIRFPYAIYYLLDEAQKRIVVFGLLHTSRNPEIIRNRMSE</sequence>
<dbReference type="InterPro" id="IPR007712">
    <property type="entry name" value="RelE/ParE_toxin"/>
</dbReference>
<dbReference type="InterPro" id="IPR035093">
    <property type="entry name" value="RelE/ParE_toxin_dom_sf"/>
</dbReference>
<proteinExistence type="predicted"/>
<evidence type="ECO:0000313" key="3">
    <source>
        <dbReference type="Proteomes" id="UP001139462"/>
    </source>
</evidence>
<dbReference type="AlphaFoldDB" id="A0A9X1U774"/>
<dbReference type="RefSeq" id="WP_237609001.1">
    <property type="nucleotide sequence ID" value="NZ_JAIRBB010000013.1"/>
</dbReference>
<protein>
    <submittedName>
        <fullName evidence="2">Type II toxin-antitoxin system RelE/ParE family toxin</fullName>
    </submittedName>
</protein>
<evidence type="ECO:0000313" key="2">
    <source>
        <dbReference type="EMBL" id="MCG2431922.1"/>
    </source>
</evidence>
<dbReference type="EMBL" id="JAIRBB010000013">
    <property type="protein sequence ID" value="MCG2431922.1"/>
    <property type="molecule type" value="Genomic_DNA"/>
</dbReference>
<reference evidence="2" key="1">
    <citation type="submission" date="2021-09" db="EMBL/GenBank/DDBJ databases">
        <title>Genome of Aequorivita sp. strain F64183.</title>
        <authorList>
            <person name="Wang Y."/>
        </authorList>
    </citation>
    <scope>NUCLEOTIDE SEQUENCE</scope>
    <source>
        <strain evidence="2">F64183</strain>
    </source>
</reference>
<accession>A0A9X1U774</accession>
<gene>
    <name evidence="2" type="ORF">K8344_12385</name>
</gene>
<name>A0A9X1U774_9FLAO</name>
<comment type="caution">
    <text evidence="2">The sequence shown here is derived from an EMBL/GenBank/DDBJ whole genome shotgun (WGS) entry which is preliminary data.</text>
</comment>